<dbReference type="GO" id="GO:0141101">
    <property type="term" value="F:tRNA(Ser) (uridine(44)-2'-O-)-methyltransferase activity"/>
    <property type="evidence" value="ECO:0007669"/>
    <property type="project" value="UniProtKB-EC"/>
</dbReference>
<feature type="compositionally biased region" description="Basic and acidic residues" evidence="12">
    <location>
        <begin position="707"/>
        <end position="719"/>
    </location>
</feature>
<dbReference type="InterPro" id="IPR011671">
    <property type="entry name" value="tRNA_uracil_MeTrfase"/>
</dbReference>
<dbReference type="InterPro" id="IPR023213">
    <property type="entry name" value="CAT-like_dom_sf"/>
</dbReference>
<keyword evidence="9" id="KW-0949">S-adenosyl-L-methionine</keyword>
<accession>A0A9P6Q470</accession>
<reference evidence="13" key="1">
    <citation type="journal article" date="2020" name="Fungal Divers.">
        <title>Resolving the Mortierellaceae phylogeny through synthesis of multi-gene phylogenetics and phylogenomics.</title>
        <authorList>
            <person name="Vandepol N."/>
            <person name="Liber J."/>
            <person name="Desiro A."/>
            <person name="Na H."/>
            <person name="Kennedy M."/>
            <person name="Barry K."/>
            <person name="Grigoriev I.V."/>
            <person name="Miller A.N."/>
            <person name="O'Donnell K."/>
            <person name="Stajich J.E."/>
            <person name="Bonito G."/>
        </authorList>
    </citation>
    <scope>NUCLEOTIDE SEQUENCE</scope>
    <source>
        <strain evidence="13">BC1065</strain>
    </source>
</reference>
<evidence type="ECO:0000256" key="6">
    <source>
        <dbReference type="ARBA" id="ARBA00022490"/>
    </source>
</evidence>
<gene>
    <name evidence="13" type="primary">TRMT44</name>
    <name evidence="13" type="ORF">DFQ27_004731</name>
</gene>
<comment type="similarity">
    <text evidence="3">Belongs to the TRM44 family.</text>
</comment>
<protein>
    <recommendedName>
        <fullName evidence="5">tRNA (uracil-O(2)-)-methyltransferase</fullName>
        <ecNumber evidence="4">2.1.1.211</ecNumber>
    </recommendedName>
</protein>
<keyword evidence="10" id="KW-0819">tRNA processing</keyword>
<dbReference type="Gene3D" id="3.30.559.10">
    <property type="entry name" value="Chloramphenicol acetyltransferase-like domain"/>
    <property type="match status" value="1"/>
</dbReference>
<evidence type="ECO:0000256" key="12">
    <source>
        <dbReference type="SAM" id="MobiDB-lite"/>
    </source>
</evidence>
<dbReference type="EC" id="2.1.1.211" evidence="4"/>
<evidence type="ECO:0000256" key="3">
    <source>
        <dbReference type="ARBA" id="ARBA00009056"/>
    </source>
</evidence>
<dbReference type="Pfam" id="PF07757">
    <property type="entry name" value="AdoMet_MTase"/>
    <property type="match status" value="2"/>
</dbReference>
<dbReference type="InterPro" id="IPR010828">
    <property type="entry name" value="Atf2/Sli1-like"/>
</dbReference>
<keyword evidence="8" id="KW-0808">Transferase</keyword>
<evidence type="ECO:0000313" key="13">
    <source>
        <dbReference type="EMBL" id="KAG0258295.1"/>
    </source>
</evidence>
<proteinExistence type="inferred from homology"/>
<dbReference type="CDD" id="cd02440">
    <property type="entry name" value="AdoMet_MTases"/>
    <property type="match status" value="1"/>
</dbReference>
<dbReference type="GO" id="GO:0030488">
    <property type="term" value="P:tRNA methylation"/>
    <property type="evidence" value="ECO:0007669"/>
    <property type="project" value="TreeGrafter"/>
</dbReference>
<feature type="region of interest" description="Disordered" evidence="12">
    <location>
        <begin position="701"/>
        <end position="730"/>
    </location>
</feature>
<dbReference type="OrthoDB" id="10047021at2759"/>
<dbReference type="SUPFAM" id="SSF52777">
    <property type="entry name" value="CoA-dependent acyltransferases"/>
    <property type="match status" value="1"/>
</dbReference>
<evidence type="ECO:0000256" key="4">
    <source>
        <dbReference type="ARBA" id="ARBA00012795"/>
    </source>
</evidence>
<feature type="region of interest" description="Disordered" evidence="12">
    <location>
        <begin position="1096"/>
        <end position="1117"/>
    </location>
</feature>
<keyword evidence="7 13" id="KW-0489">Methyltransferase</keyword>
<evidence type="ECO:0000256" key="11">
    <source>
        <dbReference type="ARBA" id="ARBA00047957"/>
    </source>
</evidence>
<comment type="function">
    <text evidence="1">Probable adenosyl-L-methionine (AdoMet)-dependent tRNA (uracil-O(2)-)-methyltransferase.</text>
</comment>
<evidence type="ECO:0000256" key="10">
    <source>
        <dbReference type="ARBA" id="ARBA00022694"/>
    </source>
</evidence>
<comment type="subcellular location">
    <subcellularLocation>
        <location evidence="2">Cytoplasm</location>
    </subcellularLocation>
</comment>
<evidence type="ECO:0000313" key="14">
    <source>
        <dbReference type="Proteomes" id="UP000807716"/>
    </source>
</evidence>
<dbReference type="InterPro" id="IPR029063">
    <property type="entry name" value="SAM-dependent_MTases_sf"/>
</dbReference>
<dbReference type="Proteomes" id="UP000807716">
    <property type="component" value="Unassembled WGS sequence"/>
</dbReference>
<dbReference type="AlphaFoldDB" id="A0A9P6Q470"/>
<evidence type="ECO:0000256" key="1">
    <source>
        <dbReference type="ARBA" id="ARBA00002778"/>
    </source>
</evidence>
<name>A0A9P6Q470_9FUNG</name>
<evidence type="ECO:0000256" key="5">
    <source>
        <dbReference type="ARBA" id="ARBA00017788"/>
    </source>
</evidence>
<dbReference type="PANTHER" id="PTHR21210">
    <property type="entry name" value="TRNA (URACIL-O(2)-)-METHYLTRANSFERASE-RELATED"/>
    <property type="match status" value="1"/>
</dbReference>
<feature type="region of interest" description="Disordered" evidence="12">
    <location>
        <begin position="507"/>
        <end position="527"/>
    </location>
</feature>
<feature type="compositionally biased region" description="Basic and acidic residues" evidence="12">
    <location>
        <begin position="857"/>
        <end position="872"/>
    </location>
</feature>
<organism evidence="13 14">
    <name type="scientific">Actinomortierella ambigua</name>
    <dbReference type="NCBI Taxonomy" id="1343610"/>
    <lineage>
        <taxon>Eukaryota</taxon>
        <taxon>Fungi</taxon>
        <taxon>Fungi incertae sedis</taxon>
        <taxon>Mucoromycota</taxon>
        <taxon>Mortierellomycotina</taxon>
        <taxon>Mortierellomycetes</taxon>
        <taxon>Mortierellales</taxon>
        <taxon>Mortierellaceae</taxon>
        <taxon>Actinomortierella</taxon>
    </lineage>
</organism>
<feature type="region of interest" description="Disordered" evidence="12">
    <location>
        <begin position="848"/>
        <end position="878"/>
    </location>
</feature>
<evidence type="ECO:0000256" key="8">
    <source>
        <dbReference type="ARBA" id="ARBA00022679"/>
    </source>
</evidence>
<dbReference type="Pfam" id="PF07247">
    <property type="entry name" value="AATase"/>
    <property type="match status" value="1"/>
</dbReference>
<keyword evidence="14" id="KW-1185">Reference proteome</keyword>
<evidence type="ECO:0000256" key="7">
    <source>
        <dbReference type="ARBA" id="ARBA00022603"/>
    </source>
</evidence>
<dbReference type="PANTHER" id="PTHR21210:SF0">
    <property type="entry name" value="TRNA (URACIL-O(2)-)-METHYLTRANSFERASE-RELATED"/>
    <property type="match status" value="1"/>
</dbReference>
<comment type="catalytic activity">
    <reaction evidence="11">
        <text>uridine(44) in tRNA(Ser) + S-adenosyl-L-methionine = 2'-O-methyluridine(44) in tRNA(Ser) + S-adenosyl-L-homocysteine + H(+)</text>
        <dbReference type="Rhea" id="RHEA:43100"/>
        <dbReference type="Rhea" id="RHEA-COMP:10339"/>
        <dbReference type="Rhea" id="RHEA-COMP:10340"/>
        <dbReference type="ChEBI" id="CHEBI:15378"/>
        <dbReference type="ChEBI" id="CHEBI:57856"/>
        <dbReference type="ChEBI" id="CHEBI:59789"/>
        <dbReference type="ChEBI" id="CHEBI:65315"/>
        <dbReference type="ChEBI" id="CHEBI:74478"/>
        <dbReference type="EC" id="2.1.1.211"/>
    </reaction>
</comment>
<dbReference type="GO" id="GO:0005737">
    <property type="term" value="C:cytoplasm"/>
    <property type="evidence" value="ECO:0007669"/>
    <property type="project" value="UniProtKB-SubCell"/>
</dbReference>
<dbReference type="SUPFAM" id="SSF53335">
    <property type="entry name" value="S-adenosyl-L-methionine-dependent methyltransferases"/>
    <property type="match status" value="1"/>
</dbReference>
<sequence>MMETQQCTLPEVRAVHNLERYSVARSNSDVYYNVIVGPRLRASDRHFHPGTDNQAEWTQFLARPLTWLIQEHIALSLVVRDHLSNQPWFVQLPSVDLSKVVRVVTVETPEGVGKVLESEHNFKYDLSDWSAPVWRLVVVRVESDGSFFLLYHFHHVIGDGRSAMGLTEQLHEQVNRAVLNPANNNSDTVPTVVPSPKGLKMPLPMELRTDCSPSLKTLVKEAMLALFLPRAVKVALETKFWAGEIDAVPSPNITQLDMLKLTKEETSLVLQAARKHNNTVQSMLYTAAIFAAQSCFIYPRQLKGEPVEPAQKFATPVSLRGMVPKEIGRFEQGSYTSELIHTVQLLPESSFWQTAHVYRQSVIQGTQTKAGVQDLMEHFGLLKYIPNHPGGWEEFMRDSIAKDQHGRKATIKISNLARGWDVCEIPLAEQAYVVEDAVFGQSGGVIGSAFCINVATANGVLTATNTWQAPAFHSREQPEWFTREMKRVLLEVSKPDRTDLTLQEAYASRSPCPSLASETSDSDDTHDIPTPQWYTVAKAPVIFGPQDFWAVMNRWIMEAPSIIPPVEGVEIVQDSLAEAQGAQQQPRSPDYALLRDRPSCRRCVHRRLLPKRKDKDPVMDEAIIFYDAVDDGADGTSEHVGDILSTKTAFAIFAPMHGAQSTPPSPSDKTATSDSFQTLVQSLPFFYPALRAFRYGYCHDPEEEDKDKDGEHEGADHGHTGTGDVEYQENSPSLQTRRAGWITLDLLLAGDEGNISSKLQYAFKELFKKLFKWGVNTTKGYTKSKVQHDVLVPKDLYLETYARLKEKHAKRWVEEWPERTDTSKFVFEDIAIAAWLVALWQLEREQEQQCSSSSGGDDERGSPLAEEGERGVTHKRAKLDPETTIPTVPRKQTFMDLGCGNGLLCHILNEEGHVGTGIDISSRKVWALYGPNTHLQATALIPNEAIFEGVDWIIGNHADELAPWVPIIAARSKPWTKFVVIPCCFFDLNGKYTFPQGYAEGKYKAYVDYIERMIDLCGYQVEREVLRIPSTKNIALVGRNPKIGSEEQTCSPTASTAASVLERIDAHVQTIGGSTFVPRLSDREKQQLSFSLHEASVARRHAPTTDAINADHPPSSQ</sequence>
<dbReference type="Gene3D" id="3.40.50.150">
    <property type="entry name" value="Vaccinia Virus protein VP39"/>
    <property type="match status" value="1"/>
</dbReference>
<dbReference type="EMBL" id="JAAAJB010000330">
    <property type="protein sequence ID" value="KAG0258295.1"/>
    <property type="molecule type" value="Genomic_DNA"/>
</dbReference>
<comment type="caution">
    <text evidence="13">The sequence shown here is derived from an EMBL/GenBank/DDBJ whole genome shotgun (WGS) entry which is preliminary data.</text>
</comment>
<evidence type="ECO:0000256" key="9">
    <source>
        <dbReference type="ARBA" id="ARBA00022691"/>
    </source>
</evidence>
<keyword evidence="6" id="KW-0963">Cytoplasm</keyword>
<evidence type="ECO:0000256" key="2">
    <source>
        <dbReference type="ARBA" id="ARBA00004496"/>
    </source>
</evidence>